<sequence length="223" mass="25089">MDAMLQYLLVLIYIRMVIVLAISCCAKKQAKLGSSTMKVDEPPKRKYFAPFKPRIIALNEKEVLIKGGLKAGQHAYPTLDDIVSDWSDKEELKKKGDASRESESKEREVLKIPALEEKSDERRASREVSTPLARTAMLPMKSDPAKASVELDKTSDETYKPSYEKVRCRGETPRGSRRTSKKNEESASTTPLGSLVKRKKSEKPKKTVKKKTARVFVTAEGNR</sequence>
<accession>A0AA36GVH2</accession>
<keyword evidence="4" id="KW-1185">Reference proteome</keyword>
<feature type="transmembrane region" description="Helical" evidence="2">
    <location>
        <begin position="6"/>
        <end position="26"/>
    </location>
</feature>
<keyword evidence="2" id="KW-0472">Membrane</keyword>
<gene>
    <name evidence="3" type="ORF">CYNAS_LOCUS10821</name>
</gene>
<feature type="compositionally biased region" description="Basic and acidic residues" evidence="1">
    <location>
        <begin position="93"/>
        <end position="126"/>
    </location>
</feature>
<proteinExistence type="predicted"/>
<comment type="caution">
    <text evidence="3">The sequence shown here is derived from an EMBL/GenBank/DDBJ whole genome shotgun (WGS) entry which is preliminary data.</text>
</comment>
<reference evidence="3" key="1">
    <citation type="submission" date="2023-07" db="EMBL/GenBank/DDBJ databases">
        <authorList>
            <consortium name="CYATHOMIX"/>
        </authorList>
    </citation>
    <scope>NUCLEOTIDE SEQUENCE</scope>
    <source>
        <strain evidence="3">N/A</strain>
    </source>
</reference>
<evidence type="ECO:0000256" key="2">
    <source>
        <dbReference type="SAM" id="Phobius"/>
    </source>
</evidence>
<dbReference type="Proteomes" id="UP001176961">
    <property type="component" value="Unassembled WGS sequence"/>
</dbReference>
<keyword evidence="2" id="KW-1133">Transmembrane helix</keyword>
<evidence type="ECO:0000313" key="4">
    <source>
        <dbReference type="Proteomes" id="UP001176961"/>
    </source>
</evidence>
<keyword evidence="2" id="KW-0812">Transmembrane</keyword>
<evidence type="ECO:0000313" key="3">
    <source>
        <dbReference type="EMBL" id="CAJ0598838.1"/>
    </source>
</evidence>
<protein>
    <submittedName>
        <fullName evidence="3">Uncharacterized protein</fullName>
    </submittedName>
</protein>
<dbReference type="AlphaFoldDB" id="A0AA36GVH2"/>
<name>A0AA36GVH2_CYLNA</name>
<evidence type="ECO:0000256" key="1">
    <source>
        <dbReference type="SAM" id="MobiDB-lite"/>
    </source>
</evidence>
<feature type="region of interest" description="Disordered" evidence="1">
    <location>
        <begin position="93"/>
        <end position="223"/>
    </location>
</feature>
<organism evidence="3 4">
    <name type="scientific">Cylicocyclus nassatus</name>
    <name type="common">Nematode worm</name>
    <dbReference type="NCBI Taxonomy" id="53992"/>
    <lineage>
        <taxon>Eukaryota</taxon>
        <taxon>Metazoa</taxon>
        <taxon>Ecdysozoa</taxon>
        <taxon>Nematoda</taxon>
        <taxon>Chromadorea</taxon>
        <taxon>Rhabditida</taxon>
        <taxon>Rhabditina</taxon>
        <taxon>Rhabditomorpha</taxon>
        <taxon>Strongyloidea</taxon>
        <taxon>Strongylidae</taxon>
        <taxon>Cylicocyclus</taxon>
    </lineage>
</organism>
<feature type="compositionally biased region" description="Basic residues" evidence="1">
    <location>
        <begin position="196"/>
        <end position="213"/>
    </location>
</feature>
<dbReference type="EMBL" id="CATQJL010000223">
    <property type="protein sequence ID" value="CAJ0598838.1"/>
    <property type="molecule type" value="Genomic_DNA"/>
</dbReference>
<feature type="compositionally biased region" description="Basic and acidic residues" evidence="1">
    <location>
        <begin position="149"/>
        <end position="174"/>
    </location>
</feature>